<dbReference type="PaxDb" id="665571-STHERM_c15020"/>
<protein>
    <submittedName>
        <fullName evidence="9">Transporter</fullName>
    </submittedName>
</protein>
<dbReference type="PANTHER" id="PTHR43744:SF4">
    <property type="entry name" value="OSMOPROTECTIVE COMPOUNDS UPTAKE PERMEASE PROTEIN GGTD"/>
    <property type="match status" value="1"/>
</dbReference>
<feature type="transmembrane region" description="Helical" evidence="7">
    <location>
        <begin position="12"/>
        <end position="32"/>
    </location>
</feature>
<dbReference type="RefSeq" id="WP_013314282.1">
    <property type="nucleotide sequence ID" value="NC_014484.1"/>
</dbReference>
<organism evidence="9 10">
    <name type="scientific">Winmispira thermophila (strain ATCC 49972 / DSM 6192 / RI 19.B1)</name>
    <name type="common">Spirochaeta thermophila</name>
    <dbReference type="NCBI Taxonomy" id="665571"/>
    <lineage>
        <taxon>Bacteria</taxon>
        <taxon>Pseudomonadati</taxon>
        <taxon>Spirochaetota</taxon>
        <taxon>Spirochaetia</taxon>
        <taxon>Winmispirales</taxon>
        <taxon>Winmispiraceae</taxon>
        <taxon>Winmispira</taxon>
    </lineage>
</organism>
<gene>
    <name evidence="9" type="ordered locus">STHERM_c15020</name>
</gene>
<evidence type="ECO:0000259" key="8">
    <source>
        <dbReference type="PROSITE" id="PS50928"/>
    </source>
</evidence>
<keyword evidence="3" id="KW-1003">Cell membrane</keyword>
<feature type="transmembrane region" description="Helical" evidence="7">
    <location>
        <begin position="263"/>
        <end position="284"/>
    </location>
</feature>
<keyword evidence="4 7" id="KW-0812">Transmembrane</keyword>
<feature type="transmembrane region" description="Helical" evidence="7">
    <location>
        <begin position="159"/>
        <end position="182"/>
    </location>
</feature>
<dbReference type="Gene3D" id="1.10.3720.10">
    <property type="entry name" value="MetI-like"/>
    <property type="match status" value="1"/>
</dbReference>
<dbReference type="AlphaFoldDB" id="E0RTR7"/>
<dbReference type="SUPFAM" id="SSF161098">
    <property type="entry name" value="MetI-like"/>
    <property type="match status" value="1"/>
</dbReference>
<dbReference type="Pfam" id="PF00528">
    <property type="entry name" value="BPD_transp_1"/>
    <property type="match status" value="1"/>
</dbReference>
<feature type="domain" description="ABC transmembrane type-1" evidence="8">
    <location>
        <begin position="91"/>
        <end position="284"/>
    </location>
</feature>
<dbReference type="PROSITE" id="PS50928">
    <property type="entry name" value="ABC_TM1"/>
    <property type="match status" value="1"/>
</dbReference>
<feature type="transmembrane region" description="Helical" evidence="7">
    <location>
        <begin position="95"/>
        <end position="119"/>
    </location>
</feature>
<keyword evidence="5 7" id="KW-1133">Transmembrane helix</keyword>
<name>E0RTR7_WINT6</name>
<dbReference type="EMBL" id="CP001698">
    <property type="protein sequence ID" value="ADN02442.1"/>
    <property type="molecule type" value="Genomic_DNA"/>
</dbReference>
<evidence type="ECO:0000313" key="10">
    <source>
        <dbReference type="Proteomes" id="UP000001296"/>
    </source>
</evidence>
<evidence type="ECO:0000256" key="4">
    <source>
        <dbReference type="ARBA" id="ARBA00022692"/>
    </source>
</evidence>
<dbReference type="GO" id="GO:0055085">
    <property type="term" value="P:transmembrane transport"/>
    <property type="evidence" value="ECO:0007669"/>
    <property type="project" value="InterPro"/>
</dbReference>
<feature type="transmembrane region" description="Helical" evidence="7">
    <location>
        <begin position="126"/>
        <end position="147"/>
    </location>
</feature>
<evidence type="ECO:0000256" key="7">
    <source>
        <dbReference type="RuleBase" id="RU363032"/>
    </source>
</evidence>
<accession>E0RTR7</accession>
<dbReference type="CDD" id="cd06261">
    <property type="entry name" value="TM_PBP2"/>
    <property type="match status" value="1"/>
</dbReference>
<evidence type="ECO:0000256" key="6">
    <source>
        <dbReference type="ARBA" id="ARBA00023136"/>
    </source>
</evidence>
<evidence type="ECO:0000256" key="3">
    <source>
        <dbReference type="ARBA" id="ARBA00022475"/>
    </source>
</evidence>
<dbReference type="KEGG" id="sta:STHERM_c15020"/>
<reference key="1">
    <citation type="submission" date="2009-08" db="EMBL/GenBank/DDBJ databases">
        <title>The genome sequence of Spirochaeta thermophila DSM6192.</title>
        <authorList>
            <person name="Angelov A."/>
            <person name="Mientus M."/>
            <person name="Wittenberg S."/>
            <person name="Lehmann R."/>
            <person name="Liesegang H."/>
            <person name="Daniel R."/>
            <person name="Liebl W."/>
        </authorList>
    </citation>
    <scope>NUCLEOTIDE SEQUENCE</scope>
    <source>
        <strain>DSM 6192</strain>
    </source>
</reference>
<comment type="subcellular location">
    <subcellularLocation>
        <location evidence="1 7">Cell membrane</location>
        <topology evidence="1 7">Multi-pass membrane protein</topology>
    </subcellularLocation>
</comment>
<comment type="similarity">
    <text evidence="7">Belongs to the binding-protein-dependent transport system permease family.</text>
</comment>
<dbReference type="Proteomes" id="UP000001296">
    <property type="component" value="Chromosome"/>
</dbReference>
<dbReference type="InterPro" id="IPR000515">
    <property type="entry name" value="MetI-like"/>
</dbReference>
<reference evidence="9 10" key="2">
    <citation type="journal article" date="2010" name="J. Bacteriol.">
        <title>Genome sequence of the polysaccharide-degrading, thermophilic anaerobe Spirochaeta thermophila DSM 6192.</title>
        <authorList>
            <person name="Angelov A."/>
            <person name="Liebl S."/>
            <person name="Ballschmiter M."/>
            <person name="Bomeke M."/>
            <person name="Lehmann R."/>
            <person name="Liesegang H."/>
            <person name="Daniel R."/>
            <person name="Liebl W."/>
        </authorList>
    </citation>
    <scope>NUCLEOTIDE SEQUENCE [LARGE SCALE GENOMIC DNA]</scope>
    <source>
        <strain evidence="10">ATCC 49972 / DSM 6192 / RI 19.B1</strain>
    </source>
</reference>
<dbReference type="GO" id="GO:0005886">
    <property type="term" value="C:plasma membrane"/>
    <property type="evidence" value="ECO:0007669"/>
    <property type="project" value="UniProtKB-SubCell"/>
</dbReference>
<evidence type="ECO:0000313" key="9">
    <source>
        <dbReference type="EMBL" id="ADN02442.1"/>
    </source>
</evidence>
<dbReference type="HOGENOM" id="CLU_016047_1_2_12"/>
<evidence type="ECO:0000256" key="5">
    <source>
        <dbReference type="ARBA" id="ARBA00022989"/>
    </source>
</evidence>
<dbReference type="PANTHER" id="PTHR43744">
    <property type="entry name" value="ABC TRANSPORTER PERMEASE PROTEIN MG189-RELATED-RELATED"/>
    <property type="match status" value="1"/>
</dbReference>
<proteinExistence type="inferred from homology"/>
<dbReference type="InterPro" id="IPR035906">
    <property type="entry name" value="MetI-like_sf"/>
</dbReference>
<sequence length="299" mass="33120">MREMSTVRRVGMGLVLAVLCTVWTIPTLGLFITSLRPREEATRSGWWTVFSSPGELTLENYRQVLAGADYSYTTRDGRKVTVRGDNMASAFLNSLAVTVPSVIIPIFLAALAAYGFAWLEFPGRKLLFTLIVSLLVVPLQVALIPILRDYQKIGLNGTFLGIWLAHTGFGLPLATYLLFNYISTIPRSIIESSLIDGADHFQIFTRLIVPLSAPALASFAIFQFLWVWNDLLVALVFLSGVGQNMEVLTQRLLNMVGTRGQNWHLLTSGAFVTMLLPVIVFLGLQKYFVRGLMEGSIKG</sequence>
<keyword evidence="2 7" id="KW-0813">Transport</keyword>
<evidence type="ECO:0000256" key="1">
    <source>
        <dbReference type="ARBA" id="ARBA00004651"/>
    </source>
</evidence>
<evidence type="ECO:0000256" key="2">
    <source>
        <dbReference type="ARBA" id="ARBA00022448"/>
    </source>
</evidence>
<feature type="transmembrane region" description="Helical" evidence="7">
    <location>
        <begin position="203"/>
        <end position="228"/>
    </location>
</feature>
<keyword evidence="6 7" id="KW-0472">Membrane</keyword>
<dbReference type="eggNOG" id="COG0395">
    <property type="taxonomic scope" value="Bacteria"/>
</dbReference>